<comment type="caution">
    <text evidence="1">The sequence shown here is derived from an EMBL/GenBank/DDBJ whole genome shotgun (WGS) entry which is preliminary data.</text>
</comment>
<gene>
    <name evidence="1" type="primary">hpcG</name>
    <name evidence="1" type="ORF">OPKNFCMD_1878</name>
</gene>
<proteinExistence type="predicted"/>
<accession>A0ABQ4QUY9</accession>
<dbReference type="Proteomes" id="UP001055167">
    <property type="component" value="Unassembled WGS sequence"/>
</dbReference>
<dbReference type="NCBIfam" id="TIGR02312">
    <property type="entry name" value="HpaH"/>
    <property type="match status" value="1"/>
</dbReference>
<evidence type="ECO:0000313" key="2">
    <source>
        <dbReference type="Proteomes" id="UP001055167"/>
    </source>
</evidence>
<dbReference type="Gene3D" id="3.90.850.10">
    <property type="entry name" value="Fumarylacetoacetase-like, C-terminal domain"/>
    <property type="match status" value="1"/>
</dbReference>
<dbReference type="PANTHER" id="PTHR30143:SF0">
    <property type="entry name" value="2-KETO-4-PENTENOATE HYDRATASE"/>
    <property type="match status" value="1"/>
</dbReference>
<dbReference type="EMBL" id="BPQH01000005">
    <property type="protein sequence ID" value="GJD49148.1"/>
    <property type="molecule type" value="Genomic_DNA"/>
</dbReference>
<name>A0ABQ4QUY9_9HYPH</name>
<dbReference type="InterPro" id="IPR050772">
    <property type="entry name" value="Hydratase-Decarb/MhpD_sf"/>
</dbReference>
<dbReference type="PANTHER" id="PTHR30143">
    <property type="entry name" value="ACID HYDRATASE"/>
    <property type="match status" value="1"/>
</dbReference>
<protein>
    <submittedName>
        <fullName evidence="1">2-oxo-hept-4-ene-1,7-dioate hydratase</fullName>
    </submittedName>
</protein>
<reference evidence="1" key="2">
    <citation type="submission" date="2021-08" db="EMBL/GenBank/DDBJ databases">
        <authorList>
            <person name="Tani A."/>
            <person name="Ola A."/>
            <person name="Ogura Y."/>
            <person name="Katsura K."/>
            <person name="Hayashi T."/>
        </authorList>
    </citation>
    <scope>NUCLEOTIDE SEQUENCE</scope>
    <source>
        <strain evidence="1">KCTC 52305</strain>
    </source>
</reference>
<evidence type="ECO:0000313" key="1">
    <source>
        <dbReference type="EMBL" id="GJD49148.1"/>
    </source>
</evidence>
<dbReference type="InterPro" id="IPR036663">
    <property type="entry name" value="Fumarylacetoacetase_C_sf"/>
</dbReference>
<keyword evidence="2" id="KW-1185">Reference proteome</keyword>
<organism evidence="1 2">
    <name type="scientific">Methylobacterium crusticola</name>
    <dbReference type="NCBI Taxonomy" id="1697972"/>
    <lineage>
        <taxon>Bacteria</taxon>
        <taxon>Pseudomonadati</taxon>
        <taxon>Pseudomonadota</taxon>
        <taxon>Alphaproteobacteria</taxon>
        <taxon>Hyphomicrobiales</taxon>
        <taxon>Methylobacteriaceae</taxon>
        <taxon>Methylobacterium</taxon>
    </lineage>
</organism>
<dbReference type="InterPro" id="IPR012690">
    <property type="entry name" value="HpcG"/>
</dbReference>
<sequence>MPSPNLPSPNPPSPDLSLSREQILAVALRLDEAERTRTQIRAVSVEHPGAGIADAYAIQAAWIDRKLKAGRRISGLKIGLTSRAMQAAVGIGEPDSGVLLDDMVFPDGGVVPVSRFIGLRVEAELAFVLRTPLSGPDCTLFDVLDAAAYVVPALEILDTRIFRVDPATGAPRTVVDTIADNAANAGIVVGGRPFRPLDHDLRWIGAICARNGAVEETGLAAGVLNHPAAGIAWLANRLAPLGQRIEPGQVVLSGSFIRPIEVSRGDTVQADYGPFGTVSCHFA</sequence>
<dbReference type="SUPFAM" id="SSF56529">
    <property type="entry name" value="FAH"/>
    <property type="match status" value="1"/>
</dbReference>
<reference evidence="1" key="1">
    <citation type="journal article" date="2021" name="Front. Microbiol.">
        <title>Comprehensive Comparative Genomics and Phenotyping of Methylobacterium Species.</title>
        <authorList>
            <person name="Alessa O."/>
            <person name="Ogura Y."/>
            <person name="Fujitani Y."/>
            <person name="Takami H."/>
            <person name="Hayashi T."/>
            <person name="Sahin N."/>
            <person name="Tani A."/>
        </authorList>
    </citation>
    <scope>NUCLEOTIDE SEQUENCE</scope>
    <source>
        <strain evidence="1">KCTC 52305</strain>
    </source>
</reference>